<dbReference type="AlphaFoldDB" id="J0NBN4"/>
<name>J0NBN4_9ACTO</name>
<evidence type="ECO:0000259" key="5">
    <source>
        <dbReference type="Pfam" id="PF13657"/>
    </source>
</evidence>
<dbReference type="NCBIfam" id="TIGR03071">
    <property type="entry name" value="couple_hipA"/>
    <property type="match status" value="1"/>
</dbReference>
<feature type="domain" description="HipA N-terminal subdomain 1" evidence="5">
    <location>
        <begin position="7"/>
        <end position="105"/>
    </location>
</feature>
<dbReference type="EMBL" id="AKFT01000150">
    <property type="protein sequence ID" value="EJF42047.1"/>
    <property type="molecule type" value="Genomic_DNA"/>
</dbReference>
<dbReference type="Pfam" id="PF13657">
    <property type="entry name" value="Couple_hipA"/>
    <property type="match status" value="1"/>
</dbReference>
<evidence type="ECO:0000256" key="1">
    <source>
        <dbReference type="ARBA" id="ARBA00010164"/>
    </source>
</evidence>
<sequence length="412" mass="46139">MIEAVYAVLLYGEHVSAIHRRDAFTKFIFDSDYWDRPDRAVLGRWFEDHPRRQPHATNHVPAWFSNLLPEGRLRDLIAREQGVSIYREIELLVRIGNDLPGAVEVVPDQHAHVEADFSASVEASAPVSRAAGRMRFSLAGMGMKFSMRQDGDRIVLPAHGEGGDWIVKIPDAAFPGLPANELAVMRLAHEVGIEVPETRMVQRDQVGDLGEGAWPSDETEAYMVRRFDRTAGGQARGRVHIEDFAQVLGRFGSGGGKYKSTVKTLAALAYRGQDHDSLREMVRRTVFNLLVGNGDAHLKNWSFIYPDRMRARLSPAYDLVCTAVYLPHSDNLELRLPFLGATRLSEVSREHFARLQDLLRVGDEDVLDVVDEVLERFGDAWVDGAGDRMPSPVAEWIGTHVDGTRRQLQPSA</sequence>
<dbReference type="eggNOG" id="COG3550">
    <property type="taxonomic scope" value="Bacteria"/>
</dbReference>
<evidence type="ECO:0000256" key="3">
    <source>
        <dbReference type="ARBA" id="ARBA00022777"/>
    </source>
</evidence>
<keyword evidence="2" id="KW-0808">Transferase</keyword>
<gene>
    <name evidence="6" type="ORF">HMPREF1318_2136</name>
</gene>
<dbReference type="InterPro" id="IPR017508">
    <property type="entry name" value="HipA_N1"/>
</dbReference>
<keyword evidence="7" id="KW-1185">Reference proteome</keyword>
<dbReference type="PATRIC" id="fig|1125718.3.peg.1843"/>
<organism evidence="6 7">
    <name type="scientific">Actinomyces massiliensis F0489</name>
    <dbReference type="NCBI Taxonomy" id="1125718"/>
    <lineage>
        <taxon>Bacteria</taxon>
        <taxon>Bacillati</taxon>
        <taxon>Actinomycetota</taxon>
        <taxon>Actinomycetes</taxon>
        <taxon>Actinomycetales</taxon>
        <taxon>Actinomycetaceae</taxon>
        <taxon>Actinomyces</taxon>
    </lineage>
</organism>
<dbReference type="PANTHER" id="PTHR37419">
    <property type="entry name" value="SERINE/THREONINE-PROTEIN KINASE TOXIN HIPA"/>
    <property type="match status" value="1"/>
</dbReference>
<comment type="caution">
    <text evidence="6">The sequence shown here is derived from an EMBL/GenBank/DDBJ whole genome shotgun (WGS) entry which is preliminary data.</text>
</comment>
<dbReference type="Proteomes" id="UP000002941">
    <property type="component" value="Unassembled WGS sequence"/>
</dbReference>
<dbReference type="RefSeq" id="WP_008732171.1">
    <property type="nucleotide sequence ID" value="NZ_AKFT01000150.1"/>
</dbReference>
<proteinExistence type="inferred from homology"/>
<evidence type="ECO:0000259" key="4">
    <source>
        <dbReference type="Pfam" id="PF07804"/>
    </source>
</evidence>
<protein>
    <submittedName>
        <fullName evidence="6">HipA N-terminal domain protein</fullName>
    </submittedName>
</protein>
<dbReference type="GO" id="GO:0004674">
    <property type="term" value="F:protein serine/threonine kinase activity"/>
    <property type="evidence" value="ECO:0007669"/>
    <property type="project" value="TreeGrafter"/>
</dbReference>
<dbReference type="SUPFAM" id="SSF56112">
    <property type="entry name" value="Protein kinase-like (PK-like)"/>
    <property type="match status" value="1"/>
</dbReference>
<dbReference type="InterPro" id="IPR011009">
    <property type="entry name" value="Kinase-like_dom_sf"/>
</dbReference>
<reference evidence="6 7" key="1">
    <citation type="submission" date="2012-05" db="EMBL/GenBank/DDBJ databases">
        <authorList>
            <person name="Harkins D.M."/>
            <person name="Madupu R."/>
            <person name="Durkin A.S."/>
            <person name="Torralba M."/>
            <person name="Methe B."/>
            <person name="Sutton G.G."/>
            <person name="Nelson K.E."/>
        </authorList>
    </citation>
    <scope>NUCLEOTIDE SEQUENCE [LARGE SCALE GENOMIC DNA]</scope>
    <source>
        <strain evidence="6 7">F0489</strain>
    </source>
</reference>
<evidence type="ECO:0000256" key="2">
    <source>
        <dbReference type="ARBA" id="ARBA00022679"/>
    </source>
</evidence>
<evidence type="ECO:0000313" key="6">
    <source>
        <dbReference type="EMBL" id="EJF42047.1"/>
    </source>
</evidence>
<accession>J0NBN4</accession>
<dbReference type="InterPro" id="IPR012893">
    <property type="entry name" value="HipA-like_C"/>
</dbReference>
<comment type="similarity">
    <text evidence="1">Belongs to the HipA Ser/Thr kinase family.</text>
</comment>
<dbReference type="GO" id="GO:0005829">
    <property type="term" value="C:cytosol"/>
    <property type="evidence" value="ECO:0007669"/>
    <property type="project" value="TreeGrafter"/>
</dbReference>
<dbReference type="Pfam" id="PF07804">
    <property type="entry name" value="HipA_C"/>
    <property type="match status" value="1"/>
</dbReference>
<keyword evidence="3" id="KW-0418">Kinase</keyword>
<dbReference type="OrthoDB" id="3182374at2"/>
<dbReference type="InterPro" id="IPR052028">
    <property type="entry name" value="HipA_Ser/Thr_kinase"/>
</dbReference>
<dbReference type="Gene3D" id="1.10.1070.20">
    <property type="match status" value="1"/>
</dbReference>
<feature type="domain" description="HipA-like C-terminal" evidence="4">
    <location>
        <begin position="136"/>
        <end position="381"/>
    </location>
</feature>
<dbReference type="PANTHER" id="PTHR37419:SF1">
    <property type="entry name" value="SERINE_THREONINE-PROTEIN KINASE TOXIN HIPA"/>
    <property type="match status" value="1"/>
</dbReference>
<evidence type="ECO:0000313" key="7">
    <source>
        <dbReference type="Proteomes" id="UP000002941"/>
    </source>
</evidence>